<dbReference type="EC" id="2.7.7.7" evidence="7"/>
<dbReference type="CDD" id="cd05780">
    <property type="entry name" value="DNA_polB_Kod1_like_exo"/>
    <property type="match status" value="1"/>
</dbReference>
<dbReference type="PATRIC" id="fig|55758.3.peg.207"/>
<comment type="catalytic activity">
    <reaction evidence="6 7">
        <text>DNA(n) + a 2'-deoxyribonucleoside 5'-triphosphate = DNA(n+1) + diphosphate</text>
        <dbReference type="Rhea" id="RHEA:22508"/>
        <dbReference type="Rhea" id="RHEA-COMP:17339"/>
        <dbReference type="Rhea" id="RHEA-COMP:17340"/>
        <dbReference type="ChEBI" id="CHEBI:33019"/>
        <dbReference type="ChEBI" id="CHEBI:61560"/>
        <dbReference type="ChEBI" id="CHEBI:173112"/>
        <dbReference type="EC" id="2.7.7.7"/>
    </reaction>
</comment>
<proteinExistence type="inferred from homology"/>
<evidence type="ECO:0000256" key="7">
    <source>
        <dbReference type="RuleBase" id="RU000442"/>
    </source>
</evidence>
<evidence type="ECO:0000256" key="5">
    <source>
        <dbReference type="ARBA" id="ARBA00023125"/>
    </source>
</evidence>
<evidence type="ECO:0000256" key="4">
    <source>
        <dbReference type="ARBA" id="ARBA00022932"/>
    </source>
</evidence>
<keyword evidence="4 7" id="KW-0239">DNA-directed DNA polymerase</keyword>
<accession>A0A166F849</accession>
<dbReference type="Gene3D" id="1.10.287.690">
    <property type="entry name" value="Helix hairpin bin"/>
    <property type="match status" value="1"/>
</dbReference>
<evidence type="ECO:0000259" key="10">
    <source>
        <dbReference type="Pfam" id="PF00136"/>
    </source>
</evidence>
<dbReference type="InterPro" id="IPR006172">
    <property type="entry name" value="DNA-dir_DNA_pol_B"/>
</dbReference>
<dbReference type="InterPro" id="IPR050240">
    <property type="entry name" value="DNA_pol_type-B"/>
</dbReference>
<evidence type="ECO:0000256" key="1">
    <source>
        <dbReference type="ARBA" id="ARBA00005755"/>
    </source>
</evidence>
<dbReference type="AlphaFoldDB" id="A0A166F849"/>
<dbReference type="Pfam" id="PF03104">
    <property type="entry name" value="DNA_pol_B_exo1"/>
    <property type="match status" value="1"/>
</dbReference>
<dbReference type="InterPro" id="IPR006134">
    <property type="entry name" value="DNA-dir_DNA_pol_B_multi_dom"/>
</dbReference>
<dbReference type="SMART" id="SM00486">
    <property type="entry name" value="POLBc"/>
    <property type="match status" value="1"/>
</dbReference>
<dbReference type="SUPFAM" id="SSF53098">
    <property type="entry name" value="Ribonuclease H-like"/>
    <property type="match status" value="1"/>
</dbReference>
<dbReference type="GO" id="GO:0003677">
    <property type="term" value="F:DNA binding"/>
    <property type="evidence" value="ECO:0007669"/>
    <property type="project" value="UniProtKB-KW"/>
</dbReference>
<dbReference type="Gene3D" id="3.90.1600.10">
    <property type="entry name" value="Palm domain of DNA polymerase"/>
    <property type="match status" value="1"/>
</dbReference>
<dbReference type="PANTHER" id="PTHR10322:SF23">
    <property type="entry name" value="DNA POLYMERASE DELTA CATALYTIC SUBUNIT"/>
    <property type="match status" value="1"/>
</dbReference>
<dbReference type="InterPro" id="IPR017964">
    <property type="entry name" value="DNA-dir_DNA_pol_B_CS"/>
</dbReference>
<dbReference type="GO" id="GO:0003887">
    <property type="term" value="F:DNA-directed DNA polymerase activity"/>
    <property type="evidence" value="ECO:0007669"/>
    <property type="project" value="UniProtKB-KW"/>
</dbReference>
<feature type="domain" description="DNA-directed DNA polymerase family B multifunctional" evidence="10">
    <location>
        <begin position="392"/>
        <end position="607"/>
    </location>
</feature>
<dbReference type="EMBL" id="LWMT01000023">
    <property type="protein sequence ID" value="KZX17418.1"/>
    <property type="molecule type" value="Genomic_DNA"/>
</dbReference>
<dbReference type="Gene3D" id="3.30.342.10">
    <property type="entry name" value="DNA Polymerase, chain B, domain 1"/>
    <property type="match status" value="1"/>
</dbReference>
<dbReference type="PROSITE" id="PS00116">
    <property type="entry name" value="DNA_POLYMERASE_B"/>
    <property type="match status" value="1"/>
</dbReference>
<keyword evidence="5 7" id="KW-0238">DNA-binding</keyword>
<sequence>MEKNVVLFDIDYITKDEKAVIRLFCKDKDGNQERSIIAIDESFEPYIYVIPNDFKRAEEDIRELGFEKIEKVVKKDFQVETEFLKLIFNHPQDVPKHRDTISHLASVREIREHDIPFYRRYLINNDIFPMSKLKLSGEFIDKYEGLEKSSALIFKLDSSPKSVGEDYSNFRILSFDLEVRNPKGMPDSKKDEIIMIGVSTNTGINKVLSTKDEDLDFVNVLETEKEMIKTFINIIKEENIDILVGYNSDNFDFPYLRDRAKIYNLNLDIGMDGSSIKFLRRGGYQNSASFKGLIHIDLYLVMRRYMSLERYTLERVYLELFGEEKIDVSGDKIWQYWDNGGNDLKRLFEYSLDDVVATLKIAEVTLPLSLELTKIVGQPFFDITRMATGQQAEWYLVRKAYEIDEVIPNKPNGAEFNSRKGDKNTGGYVKEPDRGLHENLVQFDFRSLYPSIIISKNISPDVLLKKDHFTGHYIKNIVSKKLDGKEPNPEDFYVAPEHFNMFAKEPVGFIPSVLGNVLNERIRIKKQSKETNDELERKSLDVQQQALKRLANTMYGIYGFSRFRWYSMECAESITAWGREFIQNTMKQAEQFGFYAIYADTDGFYAKFRQSPEYKDSENKD</sequence>
<feature type="coiled-coil region" evidence="8">
    <location>
        <begin position="518"/>
        <end position="545"/>
    </location>
</feature>
<dbReference type="Gene3D" id="3.30.420.10">
    <property type="entry name" value="Ribonuclease H-like superfamily/Ribonuclease H"/>
    <property type="match status" value="1"/>
</dbReference>
<dbReference type="STRING" id="55758.MBFIL_01870"/>
<dbReference type="InterPro" id="IPR012337">
    <property type="entry name" value="RNaseH-like_sf"/>
</dbReference>
<keyword evidence="3 7" id="KW-0548">Nucleotidyltransferase</keyword>
<evidence type="ECO:0000313" key="12">
    <source>
        <dbReference type="EMBL" id="KZX17418.1"/>
    </source>
</evidence>
<dbReference type="GO" id="GO:0006261">
    <property type="term" value="P:DNA-templated DNA replication"/>
    <property type="evidence" value="ECO:0007669"/>
    <property type="project" value="TreeGrafter"/>
</dbReference>
<reference evidence="12 13" key="1">
    <citation type="submission" date="2016-04" db="EMBL/GenBank/DDBJ databases">
        <title>Genome sequence of Methanobrevibacter filiformis DSM 11501.</title>
        <authorList>
            <person name="Poehlein A."/>
            <person name="Seedorf H."/>
            <person name="Daniel R."/>
        </authorList>
    </citation>
    <scope>NUCLEOTIDE SEQUENCE [LARGE SCALE GENOMIC DNA]</scope>
    <source>
        <strain evidence="12 13">DSM 11501</strain>
    </source>
</reference>
<evidence type="ECO:0000256" key="9">
    <source>
        <dbReference type="SAM" id="MobiDB-lite"/>
    </source>
</evidence>
<dbReference type="OrthoDB" id="323192at2157"/>
<dbReference type="InterPro" id="IPR043502">
    <property type="entry name" value="DNA/RNA_pol_sf"/>
</dbReference>
<dbReference type="InterPro" id="IPR023211">
    <property type="entry name" value="DNA_pol_palm_dom_sf"/>
</dbReference>
<evidence type="ECO:0000256" key="8">
    <source>
        <dbReference type="SAM" id="Coils"/>
    </source>
</evidence>
<evidence type="ECO:0000256" key="2">
    <source>
        <dbReference type="ARBA" id="ARBA00022679"/>
    </source>
</evidence>
<evidence type="ECO:0000256" key="3">
    <source>
        <dbReference type="ARBA" id="ARBA00022695"/>
    </source>
</evidence>
<dbReference type="Pfam" id="PF00136">
    <property type="entry name" value="DNA_pol_B"/>
    <property type="match status" value="1"/>
</dbReference>
<dbReference type="InterPro" id="IPR006133">
    <property type="entry name" value="DNA-dir_DNA_pol_B_exonuc"/>
</dbReference>
<dbReference type="PRINTS" id="PR00106">
    <property type="entry name" value="DNAPOLB"/>
</dbReference>
<name>A0A166F849_9EURY</name>
<gene>
    <name evidence="12" type="primary">polB_1</name>
    <name evidence="12" type="ORF">MBFIL_01870</name>
</gene>
<dbReference type="InterPro" id="IPR036397">
    <property type="entry name" value="RNaseH_sf"/>
</dbReference>
<dbReference type="SUPFAM" id="SSF56672">
    <property type="entry name" value="DNA/RNA polymerases"/>
    <property type="match status" value="1"/>
</dbReference>
<keyword evidence="8" id="KW-0175">Coiled coil</keyword>
<dbReference type="Proteomes" id="UP000077066">
    <property type="component" value="Unassembled WGS sequence"/>
</dbReference>
<evidence type="ECO:0000259" key="11">
    <source>
        <dbReference type="Pfam" id="PF03104"/>
    </source>
</evidence>
<keyword evidence="13" id="KW-1185">Reference proteome</keyword>
<organism evidence="12 13">
    <name type="scientific">Methanobrevibacter filiformis</name>
    <dbReference type="NCBI Taxonomy" id="55758"/>
    <lineage>
        <taxon>Archaea</taxon>
        <taxon>Methanobacteriati</taxon>
        <taxon>Methanobacteriota</taxon>
        <taxon>Methanomada group</taxon>
        <taxon>Methanobacteria</taxon>
        <taxon>Methanobacteriales</taxon>
        <taxon>Methanobacteriaceae</taxon>
        <taxon>Methanobrevibacter</taxon>
    </lineage>
</organism>
<evidence type="ECO:0000256" key="6">
    <source>
        <dbReference type="ARBA" id="ARBA00049244"/>
    </source>
</evidence>
<comment type="similarity">
    <text evidence="1 7">Belongs to the DNA polymerase type-B family.</text>
</comment>
<comment type="caution">
    <text evidence="12">The sequence shown here is derived from an EMBL/GenBank/DDBJ whole genome shotgun (WGS) entry which is preliminary data.</text>
</comment>
<keyword evidence="2 7" id="KW-0808">Transferase</keyword>
<evidence type="ECO:0000313" key="13">
    <source>
        <dbReference type="Proteomes" id="UP000077066"/>
    </source>
</evidence>
<dbReference type="RefSeq" id="WP_066970576.1">
    <property type="nucleotide sequence ID" value="NZ_LWMT01000023.1"/>
</dbReference>
<dbReference type="GO" id="GO:0000166">
    <property type="term" value="F:nucleotide binding"/>
    <property type="evidence" value="ECO:0007669"/>
    <property type="project" value="InterPro"/>
</dbReference>
<feature type="domain" description="DNA-directed DNA polymerase family B exonuclease" evidence="11">
    <location>
        <begin position="109"/>
        <end position="316"/>
    </location>
</feature>
<dbReference type="PANTHER" id="PTHR10322">
    <property type="entry name" value="DNA POLYMERASE CATALYTIC SUBUNIT"/>
    <property type="match status" value="1"/>
</dbReference>
<feature type="region of interest" description="Disordered" evidence="9">
    <location>
        <begin position="412"/>
        <end position="431"/>
    </location>
</feature>
<keyword evidence="7" id="KW-0235">DNA replication</keyword>
<protein>
    <recommendedName>
        <fullName evidence="7">DNA polymerase</fullName>
        <ecNumber evidence="7">2.7.7.7</ecNumber>
    </recommendedName>
</protein>